<dbReference type="PANTHER" id="PTHR35176:SF6">
    <property type="entry name" value="HEME OXYGENASE HI_0854-RELATED"/>
    <property type="match status" value="1"/>
</dbReference>
<dbReference type="EMBL" id="BMGC01000013">
    <property type="protein sequence ID" value="GGB33404.1"/>
    <property type="molecule type" value="Genomic_DNA"/>
</dbReference>
<evidence type="ECO:0000313" key="3">
    <source>
        <dbReference type="EMBL" id="GGB33404.1"/>
    </source>
</evidence>
<evidence type="ECO:0000259" key="2">
    <source>
        <dbReference type="Pfam" id="PF01243"/>
    </source>
</evidence>
<keyword evidence="4" id="KW-1185">Reference proteome</keyword>
<dbReference type="GO" id="GO:0016627">
    <property type="term" value="F:oxidoreductase activity, acting on the CH-CH group of donors"/>
    <property type="evidence" value="ECO:0007669"/>
    <property type="project" value="TreeGrafter"/>
</dbReference>
<dbReference type="NCBIfam" id="TIGR03618">
    <property type="entry name" value="Rv1155_F420"/>
    <property type="match status" value="1"/>
</dbReference>
<reference evidence="3" key="2">
    <citation type="submission" date="2020-09" db="EMBL/GenBank/DDBJ databases">
        <authorList>
            <person name="Sun Q."/>
            <person name="Zhou Y."/>
        </authorList>
    </citation>
    <scope>NUCLEOTIDE SEQUENCE</scope>
    <source>
        <strain evidence="3">CGMCC 1.12827</strain>
    </source>
</reference>
<organism evidence="3 4">
    <name type="scientific">Gordonia jinhuaensis</name>
    <dbReference type="NCBI Taxonomy" id="1517702"/>
    <lineage>
        <taxon>Bacteria</taxon>
        <taxon>Bacillati</taxon>
        <taxon>Actinomycetota</taxon>
        <taxon>Actinomycetes</taxon>
        <taxon>Mycobacteriales</taxon>
        <taxon>Gordoniaceae</taxon>
        <taxon>Gordonia</taxon>
    </lineage>
</organism>
<keyword evidence="1" id="KW-0560">Oxidoreductase</keyword>
<dbReference type="Gene3D" id="2.30.110.10">
    <property type="entry name" value="Electron Transport, Fmn-binding Protein, Chain A"/>
    <property type="match status" value="1"/>
</dbReference>
<dbReference type="RefSeq" id="WP_188586627.1">
    <property type="nucleotide sequence ID" value="NZ_BMGC01000013.1"/>
</dbReference>
<dbReference type="PANTHER" id="PTHR35176">
    <property type="entry name" value="HEME OXYGENASE HI_0854-RELATED"/>
    <property type="match status" value="1"/>
</dbReference>
<comment type="caution">
    <text evidence="3">The sequence shown here is derived from an EMBL/GenBank/DDBJ whole genome shotgun (WGS) entry which is preliminary data.</text>
</comment>
<name>A0A916T642_9ACTN</name>
<dbReference type="SUPFAM" id="SSF50475">
    <property type="entry name" value="FMN-binding split barrel"/>
    <property type="match status" value="1"/>
</dbReference>
<evidence type="ECO:0000256" key="1">
    <source>
        <dbReference type="ARBA" id="ARBA00023002"/>
    </source>
</evidence>
<dbReference type="InterPro" id="IPR019920">
    <property type="entry name" value="F420-binding_dom_put"/>
</dbReference>
<dbReference type="InterPro" id="IPR052019">
    <property type="entry name" value="F420H2_bilvrd_red/Heme_oxyg"/>
</dbReference>
<proteinExistence type="predicted"/>
<accession>A0A916T642</accession>
<dbReference type="AlphaFoldDB" id="A0A916T642"/>
<reference evidence="3" key="1">
    <citation type="journal article" date="2014" name="Int. J. Syst. Evol. Microbiol.">
        <title>Complete genome sequence of Corynebacterium casei LMG S-19264T (=DSM 44701T), isolated from a smear-ripened cheese.</title>
        <authorList>
            <consortium name="US DOE Joint Genome Institute (JGI-PGF)"/>
            <person name="Walter F."/>
            <person name="Albersmeier A."/>
            <person name="Kalinowski J."/>
            <person name="Ruckert C."/>
        </authorList>
    </citation>
    <scope>NUCLEOTIDE SEQUENCE</scope>
    <source>
        <strain evidence="3">CGMCC 1.12827</strain>
    </source>
</reference>
<dbReference type="GO" id="GO:0070967">
    <property type="term" value="F:coenzyme F420 binding"/>
    <property type="evidence" value="ECO:0007669"/>
    <property type="project" value="TreeGrafter"/>
</dbReference>
<dbReference type="Proteomes" id="UP000621454">
    <property type="component" value="Unassembled WGS sequence"/>
</dbReference>
<gene>
    <name evidence="3" type="ORF">GCM10011489_21970</name>
</gene>
<dbReference type="InterPro" id="IPR011576">
    <property type="entry name" value="Pyridox_Oxase_N"/>
</dbReference>
<evidence type="ECO:0000313" key="4">
    <source>
        <dbReference type="Proteomes" id="UP000621454"/>
    </source>
</evidence>
<protein>
    <submittedName>
        <fullName evidence="3">Pyridoxamine 5'-phosphate oxidase</fullName>
    </submittedName>
</protein>
<dbReference type="InterPro" id="IPR012349">
    <property type="entry name" value="Split_barrel_FMN-bd"/>
</dbReference>
<dbReference type="GO" id="GO:0005829">
    <property type="term" value="C:cytosol"/>
    <property type="evidence" value="ECO:0007669"/>
    <property type="project" value="TreeGrafter"/>
</dbReference>
<sequence length="133" mass="15157">MSNLHLADSHRDLMEAPLFGMLGTIRYDGSVQVNPMWFVFDESAQVSFTTSTTRVKYLNLHADPRFSLCIADPTAPYRYLEIRGRITEVDSDHNGDFFSAMAQRYGRKLGGQLPPDVMQRVRLKGTVERWSGQ</sequence>
<dbReference type="Pfam" id="PF01243">
    <property type="entry name" value="PNPOx_N"/>
    <property type="match status" value="1"/>
</dbReference>
<feature type="domain" description="Pyridoxamine 5'-phosphate oxidase N-terminal" evidence="2">
    <location>
        <begin position="8"/>
        <end position="131"/>
    </location>
</feature>